<reference evidence="1 2" key="1">
    <citation type="submission" date="2017-11" db="EMBL/GenBank/DDBJ databases">
        <title>Infants hospitalized years apart are colonized by the same room-sourced microbial strains.</title>
        <authorList>
            <person name="Brooks B."/>
            <person name="Olm M.R."/>
            <person name="Firek B.A."/>
            <person name="Baker R."/>
            <person name="Thomas B.C."/>
            <person name="Morowitz M.J."/>
            <person name="Banfield J.F."/>
        </authorList>
    </citation>
    <scope>NUCLEOTIDE SEQUENCE [LARGE SCALE GENOMIC DNA]</scope>
    <source>
        <strain evidence="1">S2_009_000_R2_76</strain>
    </source>
</reference>
<proteinExistence type="predicted"/>
<accession>A0A2W5FDE7</accession>
<organism evidence="1 2">
    <name type="scientific">Pseudopedobacter saltans</name>
    <dbReference type="NCBI Taxonomy" id="151895"/>
    <lineage>
        <taxon>Bacteria</taxon>
        <taxon>Pseudomonadati</taxon>
        <taxon>Bacteroidota</taxon>
        <taxon>Sphingobacteriia</taxon>
        <taxon>Sphingobacteriales</taxon>
        <taxon>Sphingobacteriaceae</taxon>
        <taxon>Pseudopedobacter</taxon>
    </lineage>
</organism>
<protein>
    <submittedName>
        <fullName evidence="1">Uncharacterized protein</fullName>
    </submittedName>
</protein>
<name>A0A2W5FDE7_9SPHI</name>
<dbReference type="Proteomes" id="UP000249645">
    <property type="component" value="Unassembled WGS sequence"/>
</dbReference>
<gene>
    <name evidence="1" type="ORF">DI598_02625</name>
</gene>
<comment type="caution">
    <text evidence="1">The sequence shown here is derived from an EMBL/GenBank/DDBJ whole genome shotgun (WGS) entry which is preliminary data.</text>
</comment>
<evidence type="ECO:0000313" key="1">
    <source>
        <dbReference type="EMBL" id="PZP51677.1"/>
    </source>
</evidence>
<dbReference type="AlphaFoldDB" id="A0A2W5FDE7"/>
<evidence type="ECO:0000313" key="2">
    <source>
        <dbReference type="Proteomes" id="UP000249645"/>
    </source>
</evidence>
<dbReference type="EMBL" id="QFOI01000024">
    <property type="protein sequence ID" value="PZP51677.1"/>
    <property type="molecule type" value="Genomic_DNA"/>
</dbReference>
<sequence>MLFGFVACGYPKGKYRCSRTYILGCSKI</sequence>